<name>A0A644ZRS5_9ZZZZ</name>
<sequence length="187" mass="21532">MKFFGQIAEQLIDVFALRIACVEQRDGFFQYKADQVKSAALNQFYDLRAHRFIIFEQIVGRRDCIIPAFEIPQKRRGGFRAENTRNQLLHQTFGQNAVIEQLLNARPAARRRRFRGGDAIGGSFNAQQHIGAGSQISKHIVTGIILKRISDIIFKVCRNFNRNKAVEHRVVKRIHRVIERIGVHCHA</sequence>
<accession>A0A644ZRS5</accession>
<reference evidence="1" key="1">
    <citation type="submission" date="2019-08" db="EMBL/GenBank/DDBJ databases">
        <authorList>
            <person name="Kucharzyk K."/>
            <person name="Murdoch R.W."/>
            <person name="Higgins S."/>
            <person name="Loffler F."/>
        </authorList>
    </citation>
    <scope>NUCLEOTIDE SEQUENCE</scope>
</reference>
<gene>
    <name evidence="1" type="ORF">SDC9_89761</name>
</gene>
<proteinExistence type="predicted"/>
<evidence type="ECO:0000313" key="1">
    <source>
        <dbReference type="EMBL" id="MPM43088.1"/>
    </source>
</evidence>
<dbReference type="AlphaFoldDB" id="A0A644ZRS5"/>
<organism evidence="1">
    <name type="scientific">bioreactor metagenome</name>
    <dbReference type="NCBI Taxonomy" id="1076179"/>
    <lineage>
        <taxon>unclassified sequences</taxon>
        <taxon>metagenomes</taxon>
        <taxon>ecological metagenomes</taxon>
    </lineage>
</organism>
<protein>
    <submittedName>
        <fullName evidence="1">Uncharacterized protein</fullName>
    </submittedName>
</protein>
<dbReference type="EMBL" id="VSSQ01009970">
    <property type="protein sequence ID" value="MPM43088.1"/>
    <property type="molecule type" value="Genomic_DNA"/>
</dbReference>
<comment type="caution">
    <text evidence="1">The sequence shown here is derived from an EMBL/GenBank/DDBJ whole genome shotgun (WGS) entry which is preliminary data.</text>
</comment>